<accession>A0A0X8JDI5</accession>
<reference evidence="2" key="1">
    <citation type="submission" date="2016-02" db="EMBL/GenBank/DDBJ databases">
        <authorList>
            <person name="Holder M.E."/>
            <person name="Ajami N.J."/>
            <person name="Petrosino J.F."/>
        </authorList>
    </citation>
    <scope>NUCLEOTIDE SEQUENCE [LARGE SCALE GENOMIC DNA]</scope>
    <source>
        <strain evidence="2">CCUG 36733</strain>
    </source>
</reference>
<dbReference type="AlphaFoldDB" id="A0A0X8JDI5"/>
<dbReference type="Proteomes" id="UP000065220">
    <property type="component" value="Chromosome"/>
</dbReference>
<dbReference type="RefSeq" id="WP_067941001.1">
    <property type="nucleotide sequence ID" value="NZ_CP014228.1"/>
</dbReference>
<evidence type="ECO:0000313" key="1">
    <source>
        <dbReference type="EMBL" id="AMD86895.1"/>
    </source>
</evidence>
<organism evidence="1 2">
    <name type="scientific">Actinomyces radicidentis</name>
    <dbReference type="NCBI Taxonomy" id="111015"/>
    <lineage>
        <taxon>Bacteria</taxon>
        <taxon>Bacillati</taxon>
        <taxon>Actinomycetota</taxon>
        <taxon>Actinomycetes</taxon>
        <taxon>Actinomycetales</taxon>
        <taxon>Actinomycetaceae</taxon>
        <taxon>Actinomyces</taxon>
    </lineage>
</organism>
<proteinExistence type="predicted"/>
<gene>
    <name evidence="1" type="ORF">AXF14_03900</name>
</gene>
<protein>
    <submittedName>
        <fullName evidence="1">Uncharacterized protein</fullName>
    </submittedName>
</protein>
<name>A0A0X8JDI5_ACTRD</name>
<keyword evidence="2" id="KW-1185">Reference proteome</keyword>
<sequence length="145" mass="15433">MVRRGLVVGAVWHLPLRLTLLTRPSPLLRAQAAYELPPAAGLLDPAALEDALRGTAHRDPLVSVRLLTAQDRLVLLASSWVPVGSGLHDAQLGALSSSLLGAVARTLNRLAEELGLPAPQAVDDVRAAQRAWQRIDPLLAARDQG</sequence>
<evidence type="ECO:0000313" key="2">
    <source>
        <dbReference type="Proteomes" id="UP000065220"/>
    </source>
</evidence>
<dbReference type="KEGG" id="ard:AXF14_03900"/>
<dbReference type="EMBL" id="CP014228">
    <property type="protein sequence ID" value="AMD86895.1"/>
    <property type="molecule type" value="Genomic_DNA"/>
</dbReference>